<dbReference type="RefSeq" id="WP_377198124.1">
    <property type="nucleotide sequence ID" value="NZ_JBHUHF010000001.1"/>
</dbReference>
<dbReference type="InterPro" id="IPR006140">
    <property type="entry name" value="D-isomer_DH_NAD-bd"/>
</dbReference>
<evidence type="ECO:0000256" key="3">
    <source>
        <dbReference type="SAM" id="MobiDB-lite"/>
    </source>
</evidence>
<keyword evidence="2" id="KW-0520">NAD</keyword>
<dbReference type="PANTHER" id="PTHR10996">
    <property type="entry name" value="2-HYDROXYACID DEHYDROGENASE-RELATED"/>
    <property type="match status" value="1"/>
</dbReference>
<keyword evidence="6" id="KW-1185">Reference proteome</keyword>
<protein>
    <submittedName>
        <fullName evidence="5">Hydroxyacid dehydrogenase</fullName>
    </submittedName>
</protein>
<dbReference type="PANTHER" id="PTHR10996:SF178">
    <property type="entry name" value="2-HYDROXYACID DEHYDROGENASE YGL185C-RELATED"/>
    <property type="match status" value="1"/>
</dbReference>
<evidence type="ECO:0000313" key="6">
    <source>
        <dbReference type="Proteomes" id="UP001597338"/>
    </source>
</evidence>
<dbReference type="EMBL" id="JBHUHF010000001">
    <property type="protein sequence ID" value="MFD2026280.1"/>
    <property type="molecule type" value="Genomic_DNA"/>
</dbReference>
<dbReference type="Pfam" id="PF02826">
    <property type="entry name" value="2-Hacid_dh_C"/>
    <property type="match status" value="1"/>
</dbReference>
<name>A0ABW4V6S5_9MICO</name>
<evidence type="ECO:0000256" key="1">
    <source>
        <dbReference type="ARBA" id="ARBA00023002"/>
    </source>
</evidence>
<sequence>MTTQHPRAVLAFGPPSLVDRIFGREAAGRLAAVLDVDVGQVLTEVASDRARRLLADAEVLVAGWGAPEVPVELTPRLRAVLYAGGVARTCLADPAAHAARGVVASNARAANAVPVAEYTLATILLANKGARAAEREFRAHRRLPDREREPSRRGNYRRTVGIVGASQVGRRVIELLRPFDLDVVVHSPELTPRSAAALGVRCATLEEVAAQSDVLSLHQPLLPETVGQVDAHVLAQLPDGATLINTARGGVVDEEALLAELRTGRIDAVLDVTAPEPPAADSELWDLPNVVLTPHIAGSTGSELHRLGDLVAAEAERFVRGRPFAHPEELAPGTAPAAAPTRTERGHA</sequence>
<gene>
    <name evidence="5" type="ORF">ACFSL2_12250</name>
</gene>
<feature type="compositionally biased region" description="Low complexity" evidence="3">
    <location>
        <begin position="330"/>
        <end position="341"/>
    </location>
</feature>
<dbReference type="CDD" id="cd12167">
    <property type="entry name" value="2-Hacid_dh_8"/>
    <property type="match status" value="1"/>
</dbReference>
<dbReference type="SUPFAM" id="SSF51735">
    <property type="entry name" value="NAD(P)-binding Rossmann-fold domains"/>
    <property type="match status" value="1"/>
</dbReference>
<accession>A0ABW4V6S5</accession>
<comment type="caution">
    <text evidence="5">The sequence shown here is derived from an EMBL/GenBank/DDBJ whole genome shotgun (WGS) entry which is preliminary data.</text>
</comment>
<dbReference type="InterPro" id="IPR050223">
    <property type="entry name" value="D-isomer_2-hydroxyacid_DH"/>
</dbReference>
<keyword evidence="1" id="KW-0560">Oxidoreductase</keyword>
<dbReference type="InterPro" id="IPR036291">
    <property type="entry name" value="NAD(P)-bd_dom_sf"/>
</dbReference>
<proteinExistence type="predicted"/>
<evidence type="ECO:0000259" key="4">
    <source>
        <dbReference type="Pfam" id="PF02826"/>
    </source>
</evidence>
<dbReference type="Gene3D" id="3.40.50.720">
    <property type="entry name" value="NAD(P)-binding Rossmann-like Domain"/>
    <property type="match status" value="2"/>
</dbReference>
<dbReference type="Proteomes" id="UP001597338">
    <property type="component" value="Unassembled WGS sequence"/>
</dbReference>
<evidence type="ECO:0000256" key="2">
    <source>
        <dbReference type="ARBA" id="ARBA00023027"/>
    </source>
</evidence>
<feature type="domain" description="D-isomer specific 2-hydroxyacid dehydrogenase NAD-binding" evidence="4">
    <location>
        <begin position="121"/>
        <end position="297"/>
    </location>
</feature>
<evidence type="ECO:0000313" key="5">
    <source>
        <dbReference type="EMBL" id="MFD2026280.1"/>
    </source>
</evidence>
<organism evidence="5 6">
    <name type="scientific">Promicromonospora aerolata</name>
    <dbReference type="NCBI Taxonomy" id="195749"/>
    <lineage>
        <taxon>Bacteria</taxon>
        <taxon>Bacillati</taxon>
        <taxon>Actinomycetota</taxon>
        <taxon>Actinomycetes</taxon>
        <taxon>Micrococcales</taxon>
        <taxon>Promicromonosporaceae</taxon>
        <taxon>Promicromonospora</taxon>
    </lineage>
</organism>
<reference evidence="6" key="1">
    <citation type="journal article" date="2019" name="Int. J. Syst. Evol. Microbiol.">
        <title>The Global Catalogue of Microorganisms (GCM) 10K type strain sequencing project: providing services to taxonomists for standard genome sequencing and annotation.</title>
        <authorList>
            <consortium name="The Broad Institute Genomics Platform"/>
            <consortium name="The Broad Institute Genome Sequencing Center for Infectious Disease"/>
            <person name="Wu L."/>
            <person name="Ma J."/>
        </authorList>
    </citation>
    <scope>NUCLEOTIDE SEQUENCE [LARGE SCALE GENOMIC DNA]</scope>
    <source>
        <strain evidence="6">CCM 7043</strain>
    </source>
</reference>
<feature type="region of interest" description="Disordered" evidence="3">
    <location>
        <begin position="324"/>
        <end position="348"/>
    </location>
</feature>